<dbReference type="Proteomes" id="UP001161691">
    <property type="component" value="Unassembled WGS sequence"/>
</dbReference>
<keyword evidence="3" id="KW-1185">Reference proteome</keyword>
<dbReference type="PROSITE" id="PS51257">
    <property type="entry name" value="PROKAR_LIPOPROTEIN"/>
    <property type="match status" value="1"/>
</dbReference>
<feature type="signal peptide" evidence="1">
    <location>
        <begin position="1"/>
        <end position="26"/>
    </location>
</feature>
<protein>
    <submittedName>
        <fullName evidence="2">Uncharacterized protein</fullName>
    </submittedName>
</protein>
<dbReference type="EMBL" id="JAGRPV010000001">
    <property type="protein sequence ID" value="MDI4646493.1"/>
    <property type="molecule type" value="Genomic_DNA"/>
</dbReference>
<comment type="caution">
    <text evidence="2">The sequence shown here is derived from an EMBL/GenBank/DDBJ whole genome shotgun (WGS) entry which is preliminary data.</text>
</comment>
<evidence type="ECO:0000313" key="3">
    <source>
        <dbReference type="Proteomes" id="UP001161691"/>
    </source>
</evidence>
<dbReference type="RefSeq" id="WP_282909339.1">
    <property type="nucleotide sequence ID" value="NZ_JAGRPV010000001.1"/>
</dbReference>
<sequence length="64" mass="6857">MNVRKQGRARCTAKWLMIAGASATLAGCGLFPKPDDTAPVLTTVYAPSVEEDVYSSLSPSHFLE</sequence>
<name>A0ABT6TJS0_9BACL</name>
<feature type="chain" id="PRO_5046665304" evidence="1">
    <location>
        <begin position="27"/>
        <end position="64"/>
    </location>
</feature>
<evidence type="ECO:0000256" key="1">
    <source>
        <dbReference type="SAM" id="SignalP"/>
    </source>
</evidence>
<organism evidence="2 3">
    <name type="scientific">Cohnella hashimotonis</name>
    <dbReference type="NCBI Taxonomy" id="2826895"/>
    <lineage>
        <taxon>Bacteria</taxon>
        <taxon>Bacillati</taxon>
        <taxon>Bacillota</taxon>
        <taxon>Bacilli</taxon>
        <taxon>Bacillales</taxon>
        <taxon>Paenibacillaceae</taxon>
        <taxon>Cohnella</taxon>
    </lineage>
</organism>
<gene>
    <name evidence="2" type="ORF">KB449_16045</name>
</gene>
<keyword evidence="1" id="KW-0732">Signal</keyword>
<reference evidence="2" key="1">
    <citation type="submission" date="2023-04" db="EMBL/GenBank/DDBJ databases">
        <title>Comparative genomic analysis of Cohnella hashimotonis sp. nov., isolated from the International Space Station.</title>
        <authorList>
            <person name="Venkateswaran K."/>
            <person name="Simpson A."/>
        </authorList>
    </citation>
    <scope>NUCLEOTIDE SEQUENCE</scope>
    <source>
        <strain evidence="2">F6_2S_P_1</strain>
    </source>
</reference>
<evidence type="ECO:0000313" key="2">
    <source>
        <dbReference type="EMBL" id="MDI4646493.1"/>
    </source>
</evidence>
<accession>A0ABT6TJS0</accession>
<proteinExistence type="predicted"/>